<organism evidence="1 2">
    <name type="scientific">Pseudoloma neurophilia</name>
    <dbReference type="NCBI Taxonomy" id="146866"/>
    <lineage>
        <taxon>Eukaryota</taxon>
        <taxon>Fungi</taxon>
        <taxon>Fungi incertae sedis</taxon>
        <taxon>Microsporidia</taxon>
        <taxon>Pseudoloma</taxon>
    </lineage>
</organism>
<protein>
    <submittedName>
        <fullName evidence="1">Uncharacterized protein</fullName>
    </submittedName>
</protein>
<sequence>MCLSKLKVAISNFCFNLKDAICDSVKFVCWMSSSSFACFIKMCGHFLIELISY</sequence>
<evidence type="ECO:0000313" key="2">
    <source>
        <dbReference type="Proteomes" id="UP000051530"/>
    </source>
</evidence>
<dbReference type="AlphaFoldDB" id="A0A0R0LZV6"/>
<accession>A0A0R0LZV6</accession>
<gene>
    <name evidence="1" type="ORF">M153_189000680</name>
</gene>
<comment type="caution">
    <text evidence="1">The sequence shown here is derived from an EMBL/GenBank/DDBJ whole genome shotgun (WGS) entry which is preliminary data.</text>
</comment>
<dbReference type="Proteomes" id="UP000051530">
    <property type="component" value="Unassembled WGS sequence"/>
</dbReference>
<dbReference type="VEuPathDB" id="MicrosporidiaDB:M153_189000680"/>
<keyword evidence="2" id="KW-1185">Reference proteome</keyword>
<reference evidence="1 2" key="1">
    <citation type="submission" date="2015-07" db="EMBL/GenBank/DDBJ databases">
        <title>The genome of Pseudoloma neurophilia, a relevant intracellular parasite of the zebrafish.</title>
        <authorList>
            <person name="Ndikumana S."/>
            <person name="Pelin A."/>
            <person name="Sanders J."/>
            <person name="Corradi N."/>
        </authorList>
    </citation>
    <scope>NUCLEOTIDE SEQUENCE [LARGE SCALE GENOMIC DNA]</scope>
    <source>
        <strain evidence="1 2">MK1</strain>
    </source>
</reference>
<proteinExistence type="predicted"/>
<name>A0A0R0LZV6_9MICR</name>
<dbReference type="EMBL" id="LGUB01000048">
    <property type="protein sequence ID" value="KRH94632.1"/>
    <property type="molecule type" value="Genomic_DNA"/>
</dbReference>
<evidence type="ECO:0000313" key="1">
    <source>
        <dbReference type="EMBL" id="KRH94632.1"/>
    </source>
</evidence>